<dbReference type="PANTHER" id="PTHR42852">
    <property type="entry name" value="THIOL:DISULFIDE INTERCHANGE PROTEIN DSBE"/>
    <property type="match status" value="1"/>
</dbReference>
<dbReference type="SUPFAM" id="SSF52833">
    <property type="entry name" value="Thioredoxin-like"/>
    <property type="match status" value="1"/>
</dbReference>
<dbReference type="InterPro" id="IPR013740">
    <property type="entry name" value="Redoxin"/>
</dbReference>
<keyword evidence="8" id="KW-1185">Reference proteome</keyword>
<evidence type="ECO:0000256" key="5">
    <source>
        <dbReference type="SAM" id="Coils"/>
    </source>
</evidence>
<protein>
    <submittedName>
        <fullName evidence="7">Thioredoxin family lipoprotein</fullName>
    </submittedName>
</protein>
<sequence length="453" mass="51778">MKKLLFGIATIALVSCGKEETVNYALFKGNIKNPNGKELKITNSSNELVRTIKVLDDGSFTDTIFNANGHHRFSDGKESSSFYLKDGYDLSLNMDTKEFDETIVYTGKGNEVNNFLAQKYLIKERAGSPPELYGLEESAYVDKMNNLNKELEKALEKVDSDFAEEEKIKIKYEQLTHMMKYQDAYRYFSKNKDFTVSEAFPIDLEKIDVTNEEHFEKYDAYKEIVRYHLSKTASKNAKKENISFEAAAITYLKNQKSDVIKNDILKGLAFQVSISNPNSEVLYNGIMELSNDEEFKEKLTKQYTSMQKLADGKVSPSFENYENNAGGTTSLADLKGKYVYIDLWATWCQPCKAEIPFLKKVEEKYSGKNIAFVSISIDAKADHDTWKKMVKDEELGGIQLMADKDWQSKFVLDYQVQGIPHFILIDPEGNIVKSYAPRPSNKKLIELFDELKI</sequence>
<evidence type="ECO:0000313" key="7">
    <source>
        <dbReference type="EMBL" id="SNR17536.1"/>
    </source>
</evidence>
<name>A0A238UEW3_9FLAO</name>
<dbReference type="InterPro" id="IPR050553">
    <property type="entry name" value="Thioredoxin_ResA/DsbE_sf"/>
</dbReference>
<keyword evidence="3" id="KW-1015">Disulfide bond</keyword>
<dbReference type="InterPro" id="IPR013766">
    <property type="entry name" value="Thioredoxin_domain"/>
</dbReference>
<dbReference type="GO" id="GO:0030313">
    <property type="term" value="C:cell envelope"/>
    <property type="evidence" value="ECO:0007669"/>
    <property type="project" value="UniProtKB-SubCell"/>
</dbReference>
<evidence type="ECO:0000259" key="6">
    <source>
        <dbReference type="PROSITE" id="PS51352"/>
    </source>
</evidence>
<gene>
    <name evidence="7" type="ORF">TJEJU_3905</name>
</gene>
<dbReference type="GO" id="GO:0016491">
    <property type="term" value="F:oxidoreductase activity"/>
    <property type="evidence" value="ECO:0007669"/>
    <property type="project" value="InterPro"/>
</dbReference>
<keyword evidence="7" id="KW-0449">Lipoprotein</keyword>
<dbReference type="EMBL" id="LT899436">
    <property type="protein sequence ID" value="SNR17536.1"/>
    <property type="molecule type" value="Genomic_DNA"/>
</dbReference>
<evidence type="ECO:0000256" key="3">
    <source>
        <dbReference type="ARBA" id="ARBA00023157"/>
    </source>
</evidence>
<dbReference type="PANTHER" id="PTHR42852:SF6">
    <property type="entry name" value="THIOL:DISULFIDE INTERCHANGE PROTEIN DSBE"/>
    <property type="match status" value="1"/>
</dbReference>
<evidence type="ECO:0000313" key="8">
    <source>
        <dbReference type="Proteomes" id="UP000215214"/>
    </source>
</evidence>
<evidence type="ECO:0000256" key="2">
    <source>
        <dbReference type="ARBA" id="ARBA00022748"/>
    </source>
</evidence>
<dbReference type="Pfam" id="PF08534">
    <property type="entry name" value="Redoxin"/>
    <property type="match status" value="1"/>
</dbReference>
<dbReference type="KEGG" id="tje:TJEJU_3905"/>
<keyword evidence="5" id="KW-0175">Coiled coil</keyword>
<dbReference type="PROSITE" id="PS51352">
    <property type="entry name" value="THIOREDOXIN_2"/>
    <property type="match status" value="1"/>
</dbReference>
<dbReference type="CDD" id="cd02966">
    <property type="entry name" value="TlpA_like_family"/>
    <property type="match status" value="1"/>
</dbReference>
<dbReference type="InterPro" id="IPR036249">
    <property type="entry name" value="Thioredoxin-like_sf"/>
</dbReference>
<dbReference type="GO" id="GO:0017004">
    <property type="term" value="P:cytochrome complex assembly"/>
    <property type="evidence" value="ECO:0007669"/>
    <property type="project" value="UniProtKB-KW"/>
</dbReference>
<dbReference type="Proteomes" id="UP000215214">
    <property type="component" value="Chromosome TJEJU"/>
</dbReference>
<proteinExistence type="predicted"/>
<organism evidence="7 8">
    <name type="scientific">Tenacibaculum jejuense</name>
    <dbReference type="NCBI Taxonomy" id="584609"/>
    <lineage>
        <taxon>Bacteria</taxon>
        <taxon>Pseudomonadati</taxon>
        <taxon>Bacteroidota</taxon>
        <taxon>Flavobacteriia</taxon>
        <taxon>Flavobacteriales</taxon>
        <taxon>Flavobacteriaceae</taxon>
        <taxon>Tenacibaculum</taxon>
    </lineage>
</organism>
<dbReference type="OrthoDB" id="743079at2"/>
<keyword evidence="4" id="KW-0676">Redox-active center</keyword>
<feature type="domain" description="Thioredoxin" evidence="6">
    <location>
        <begin position="309"/>
        <end position="453"/>
    </location>
</feature>
<keyword evidence="2" id="KW-0201">Cytochrome c-type biogenesis</keyword>
<reference evidence="7 8" key="1">
    <citation type="submission" date="2017-07" db="EMBL/GenBank/DDBJ databases">
        <authorList>
            <person name="Sun Z.S."/>
            <person name="Albrecht U."/>
            <person name="Echele G."/>
            <person name="Lee C.C."/>
        </authorList>
    </citation>
    <scope>NUCLEOTIDE SEQUENCE [LARGE SCALE GENOMIC DNA]</scope>
    <source>
        <strain evidence="8">type strain: KCTC 22618</strain>
    </source>
</reference>
<feature type="coiled-coil region" evidence="5">
    <location>
        <begin position="137"/>
        <end position="168"/>
    </location>
</feature>
<accession>A0A238UEW3</accession>
<dbReference type="AlphaFoldDB" id="A0A238UEW3"/>
<dbReference type="Gene3D" id="3.40.30.10">
    <property type="entry name" value="Glutaredoxin"/>
    <property type="match status" value="1"/>
</dbReference>
<dbReference type="RefSeq" id="WP_095074720.1">
    <property type="nucleotide sequence ID" value="NZ_LT899436.1"/>
</dbReference>
<evidence type="ECO:0000256" key="4">
    <source>
        <dbReference type="ARBA" id="ARBA00023284"/>
    </source>
</evidence>
<dbReference type="PROSITE" id="PS51257">
    <property type="entry name" value="PROKAR_LIPOPROTEIN"/>
    <property type="match status" value="1"/>
</dbReference>
<evidence type="ECO:0000256" key="1">
    <source>
        <dbReference type="ARBA" id="ARBA00004196"/>
    </source>
</evidence>
<comment type="subcellular location">
    <subcellularLocation>
        <location evidence="1">Cell envelope</location>
    </subcellularLocation>
</comment>